<feature type="non-terminal residue" evidence="1">
    <location>
        <position position="1"/>
    </location>
</feature>
<sequence length="78" mass="9222">FTKTRDRRPVEFKYDRVGVLELQPEENWRQFTNGLGSETDLSERIHPVSSQFSVLESEVRDIKRHLKRIADKNAEKAH</sequence>
<evidence type="ECO:0000313" key="1">
    <source>
        <dbReference type="EMBL" id="CEK49771.1"/>
    </source>
</evidence>
<reference evidence="1" key="1">
    <citation type="submission" date="2014-12" db="EMBL/GenBank/DDBJ databases">
        <title>Insight into the proteome of Arion vulgaris.</title>
        <authorList>
            <person name="Aradska J."/>
            <person name="Bulat T."/>
            <person name="Smidak R."/>
            <person name="Sarate P."/>
            <person name="Gangsoo J."/>
            <person name="Sialana F."/>
            <person name="Bilban M."/>
            <person name="Lubec G."/>
        </authorList>
    </citation>
    <scope>NUCLEOTIDE SEQUENCE</scope>
    <source>
        <tissue evidence="1">Skin</tissue>
    </source>
</reference>
<accession>A0A0B6Y1Q8</accession>
<gene>
    <name evidence="1" type="primary">ORF8797</name>
</gene>
<feature type="non-terminal residue" evidence="1">
    <location>
        <position position="78"/>
    </location>
</feature>
<organism evidence="1">
    <name type="scientific">Arion vulgaris</name>
    <dbReference type="NCBI Taxonomy" id="1028688"/>
    <lineage>
        <taxon>Eukaryota</taxon>
        <taxon>Metazoa</taxon>
        <taxon>Spiralia</taxon>
        <taxon>Lophotrochozoa</taxon>
        <taxon>Mollusca</taxon>
        <taxon>Gastropoda</taxon>
        <taxon>Heterobranchia</taxon>
        <taxon>Euthyneura</taxon>
        <taxon>Panpulmonata</taxon>
        <taxon>Eupulmonata</taxon>
        <taxon>Stylommatophora</taxon>
        <taxon>Helicina</taxon>
        <taxon>Arionoidea</taxon>
        <taxon>Arionidae</taxon>
        <taxon>Arion</taxon>
    </lineage>
</organism>
<proteinExistence type="predicted"/>
<dbReference type="EMBL" id="HACG01002906">
    <property type="protein sequence ID" value="CEK49771.1"/>
    <property type="molecule type" value="Transcribed_RNA"/>
</dbReference>
<dbReference type="AlphaFoldDB" id="A0A0B6Y1Q8"/>
<name>A0A0B6Y1Q8_9EUPU</name>
<protein>
    <submittedName>
        <fullName evidence="1">Uncharacterized protein</fullName>
    </submittedName>
</protein>